<dbReference type="AlphaFoldDB" id="A0A8J4X3Q2"/>
<accession>A0A8J4X3Q2</accession>
<dbReference type="Proteomes" id="UP000748531">
    <property type="component" value="Unassembled WGS sequence"/>
</dbReference>
<dbReference type="Gene3D" id="3.90.550.50">
    <property type="match status" value="1"/>
</dbReference>
<dbReference type="InterPro" id="IPR026050">
    <property type="entry name" value="C1GALT1/C1GALT1_chp1"/>
</dbReference>
<keyword evidence="5" id="KW-1133">Transmembrane helix</keyword>
<organism evidence="7 8">
    <name type="scientific">Paragonimus heterotremus</name>
    <dbReference type="NCBI Taxonomy" id="100268"/>
    <lineage>
        <taxon>Eukaryota</taxon>
        <taxon>Metazoa</taxon>
        <taxon>Spiralia</taxon>
        <taxon>Lophotrochozoa</taxon>
        <taxon>Platyhelminthes</taxon>
        <taxon>Trematoda</taxon>
        <taxon>Digenea</taxon>
        <taxon>Plagiorchiida</taxon>
        <taxon>Troglotremata</taxon>
        <taxon>Troglotrematidae</taxon>
        <taxon>Paragonimus</taxon>
    </lineage>
</organism>
<dbReference type="PANTHER" id="PTHR23033">
    <property type="entry name" value="BETA1,3-GALACTOSYLTRANSFERASE"/>
    <property type="match status" value="1"/>
</dbReference>
<dbReference type="PANTHER" id="PTHR23033:SF49">
    <property type="entry name" value="PUTATIVE-RELATED"/>
    <property type="match status" value="1"/>
</dbReference>
<keyword evidence="3" id="KW-0812">Transmembrane</keyword>
<name>A0A8J4X3Q2_9TREM</name>
<dbReference type="GO" id="GO:0016263">
    <property type="term" value="F:glycoprotein-N-acetylgalactosamine 3-beta-galactosyltransferase activity"/>
    <property type="evidence" value="ECO:0007669"/>
    <property type="project" value="TreeGrafter"/>
</dbReference>
<proteinExistence type="inferred from homology"/>
<dbReference type="OrthoDB" id="414175at2759"/>
<comment type="subcellular location">
    <subcellularLocation>
        <location evidence="1">Membrane</location>
        <topology evidence="1">Single-pass type II membrane protein</topology>
    </subcellularLocation>
</comment>
<keyword evidence="4" id="KW-0735">Signal-anchor</keyword>
<keyword evidence="8" id="KW-1185">Reference proteome</keyword>
<evidence type="ECO:0000256" key="6">
    <source>
        <dbReference type="ARBA" id="ARBA00023136"/>
    </source>
</evidence>
<evidence type="ECO:0000256" key="2">
    <source>
        <dbReference type="ARBA" id="ARBA00006462"/>
    </source>
</evidence>
<evidence type="ECO:0000256" key="1">
    <source>
        <dbReference type="ARBA" id="ARBA00004606"/>
    </source>
</evidence>
<comment type="caution">
    <text evidence="7">The sequence shown here is derived from an EMBL/GenBank/DDBJ whole genome shotgun (WGS) entry which is preliminary data.</text>
</comment>
<comment type="similarity">
    <text evidence="2">Belongs to the glycosyltransferase 31 family. Beta3-Gal-T subfamily.</text>
</comment>
<evidence type="ECO:0000256" key="3">
    <source>
        <dbReference type="ARBA" id="ARBA00022692"/>
    </source>
</evidence>
<keyword evidence="6" id="KW-0472">Membrane</keyword>
<evidence type="ECO:0000256" key="4">
    <source>
        <dbReference type="ARBA" id="ARBA00022968"/>
    </source>
</evidence>
<protein>
    <submittedName>
        <fullName evidence="7">Uncharacterized protein</fullName>
    </submittedName>
</protein>
<reference evidence="7" key="1">
    <citation type="submission" date="2019-05" db="EMBL/GenBank/DDBJ databases">
        <title>Annotation for the trematode Paragonimus heterotremus.</title>
        <authorList>
            <person name="Choi Y.-J."/>
        </authorList>
    </citation>
    <scope>NUCLEOTIDE SEQUENCE</scope>
    <source>
        <strain evidence="7">LC</strain>
    </source>
</reference>
<dbReference type="GO" id="GO:0016020">
    <property type="term" value="C:membrane"/>
    <property type="evidence" value="ECO:0007669"/>
    <property type="project" value="UniProtKB-SubCell"/>
</dbReference>
<evidence type="ECO:0000313" key="8">
    <source>
        <dbReference type="Proteomes" id="UP000748531"/>
    </source>
</evidence>
<sequence>MTTKVYTFSILLFLQNMISQRHVVGLPTRRTMLTLFLGMLAAQILLLCLKKDVQILRILALKKNRCERVRQQPNAVWTSVEPELRQMRLLCLITTEPDKYELRAIHIQNTWARRCKTFWFTGTQSHKQLVLMRLNLPHSTEDESSWLEAKFVFRRLYQDVESYEFYLYAPDDAYFFIENLYTQLQYHLPEEPFITGHRIRERNMNSYFTKRTGFVLSRAAIRKLVEQTLDQHPDCPELNEKLMERRLIKCGEVFGMIQYDSLDSHGSPLFPSKSLLDMVSNLTLFRQAIHGKSLSPVWKQLGLGARQVCFPHVNPLWMYIHEFVLYQLRPVELTETGTIGRHSKLD</sequence>
<evidence type="ECO:0000256" key="5">
    <source>
        <dbReference type="ARBA" id="ARBA00022989"/>
    </source>
</evidence>
<dbReference type="EMBL" id="LUCH01000064">
    <property type="protein sequence ID" value="KAF5406222.1"/>
    <property type="molecule type" value="Genomic_DNA"/>
</dbReference>
<evidence type="ECO:0000313" key="7">
    <source>
        <dbReference type="EMBL" id="KAF5406222.1"/>
    </source>
</evidence>
<gene>
    <name evidence="7" type="ORF">PHET_00237</name>
</gene>